<gene>
    <name evidence="1" type="ORF">WN51_01554</name>
</gene>
<protein>
    <submittedName>
        <fullName evidence="1">Uncharacterized protein</fullName>
    </submittedName>
</protein>
<dbReference type="Proteomes" id="UP000053105">
    <property type="component" value="Unassembled WGS sequence"/>
</dbReference>
<evidence type="ECO:0000313" key="2">
    <source>
        <dbReference type="Proteomes" id="UP000053105"/>
    </source>
</evidence>
<name>A0A0N0BEW3_9HYME</name>
<organism evidence="1 2">
    <name type="scientific">Melipona quadrifasciata</name>
    <dbReference type="NCBI Taxonomy" id="166423"/>
    <lineage>
        <taxon>Eukaryota</taxon>
        <taxon>Metazoa</taxon>
        <taxon>Ecdysozoa</taxon>
        <taxon>Arthropoda</taxon>
        <taxon>Hexapoda</taxon>
        <taxon>Insecta</taxon>
        <taxon>Pterygota</taxon>
        <taxon>Neoptera</taxon>
        <taxon>Endopterygota</taxon>
        <taxon>Hymenoptera</taxon>
        <taxon>Apocrita</taxon>
        <taxon>Aculeata</taxon>
        <taxon>Apoidea</taxon>
        <taxon>Anthophila</taxon>
        <taxon>Apidae</taxon>
        <taxon>Melipona</taxon>
    </lineage>
</organism>
<dbReference type="AlphaFoldDB" id="A0A0N0BEW3"/>
<evidence type="ECO:0000313" key="1">
    <source>
        <dbReference type="EMBL" id="KOX72454.1"/>
    </source>
</evidence>
<reference evidence="1 2" key="1">
    <citation type="submission" date="2015-07" db="EMBL/GenBank/DDBJ databases">
        <title>The genome of Melipona quadrifasciata.</title>
        <authorList>
            <person name="Pan H."/>
            <person name="Kapheim K."/>
        </authorList>
    </citation>
    <scope>NUCLEOTIDE SEQUENCE [LARGE SCALE GENOMIC DNA]</scope>
    <source>
        <strain evidence="1">0111107301</strain>
        <tissue evidence="1">Whole body</tissue>
    </source>
</reference>
<proteinExistence type="predicted"/>
<accession>A0A0N0BEW3</accession>
<dbReference type="EMBL" id="KQ435821">
    <property type="protein sequence ID" value="KOX72454.1"/>
    <property type="molecule type" value="Genomic_DNA"/>
</dbReference>
<sequence>MMKVRRCNCHKRGLICVGKMFKKTANFQWFQYGGSVSRTCHPLRLFAASLSAASSR</sequence>
<keyword evidence="2" id="KW-1185">Reference proteome</keyword>